<dbReference type="EMBL" id="FMKA01000007">
    <property type="protein sequence ID" value="SCP97018.1"/>
    <property type="molecule type" value="Genomic_DNA"/>
</dbReference>
<dbReference type="InterPro" id="IPR041682">
    <property type="entry name" value="AAA_14"/>
</dbReference>
<dbReference type="SUPFAM" id="SSF52540">
    <property type="entry name" value="P-loop containing nucleoside triphosphate hydrolases"/>
    <property type="match status" value="1"/>
</dbReference>
<evidence type="ECO:0000259" key="2">
    <source>
        <dbReference type="Pfam" id="PF13635"/>
    </source>
</evidence>
<dbReference type="Proteomes" id="UP000199315">
    <property type="component" value="Unassembled WGS sequence"/>
</dbReference>
<dbReference type="PANTHER" id="PTHR33295:SF20">
    <property type="entry name" value="ATPASE"/>
    <property type="match status" value="1"/>
</dbReference>
<dbReference type="PANTHER" id="PTHR33295">
    <property type="entry name" value="ATPASE"/>
    <property type="match status" value="1"/>
</dbReference>
<dbReference type="InterPro" id="IPR027417">
    <property type="entry name" value="P-loop_NTPase"/>
</dbReference>
<dbReference type="STRING" id="1619234.SAMN05421730_1007115"/>
<organism evidence="3 4">
    <name type="scientific">Anaerobium acetethylicum</name>
    <dbReference type="NCBI Taxonomy" id="1619234"/>
    <lineage>
        <taxon>Bacteria</taxon>
        <taxon>Bacillati</taxon>
        <taxon>Bacillota</taxon>
        <taxon>Clostridia</taxon>
        <taxon>Lachnospirales</taxon>
        <taxon>Lachnospiraceae</taxon>
        <taxon>Anaerobium</taxon>
    </lineage>
</organism>
<keyword evidence="4" id="KW-1185">Reference proteome</keyword>
<accession>A0A1D3TSX9</accession>
<evidence type="ECO:0000313" key="4">
    <source>
        <dbReference type="Proteomes" id="UP000199315"/>
    </source>
</evidence>
<evidence type="ECO:0008006" key="5">
    <source>
        <dbReference type="Google" id="ProtNLM"/>
    </source>
</evidence>
<dbReference type="Pfam" id="PF13173">
    <property type="entry name" value="AAA_14"/>
    <property type="match status" value="1"/>
</dbReference>
<feature type="domain" description="DUF4143" evidence="2">
    <location>
        <begin position="209"/>
        <end position="350"/>
    </location>
</feature>
<name>A0A1D3TSX9_9FIRM</name>
<gene>
    <name evidence="3" type="ORF">SAMN05421730_1007115</name>
</gene>
<evidence type="ECO:0000259" key="1">
    <source>
        <dbReference type="Pfam" id="PF13173"/>
    </source>
</evidence>
<reference evidence="3 4" key="1">
    <citation type="submission" date="2016-09" db="EMBL/GenBank/DDBJ databases">
        <authorList>
            <person name="Capua I."/>
            <person name="De Benedictis P."/>
            <person name="Joannis T."/>
            <person name="Lombin L.H."/>
            <person name="Cattoli G."/>
        </authorList>
    </citation>
    <scope>NUCLEOTIDE SEQUENCE [LARGE SCALE GENOMIC DNA]</scope>
    <source>
        <strain evidence="3 4">GluBS11</strain>
    </source>
</reference>
<dbReference type="Pfam" id="PF13635">
    <property type="entry name" value="DUF4143"/>
    <property type="match status" value="1"/>
</dbReference>
<feature type="domain" description="AAA" evidence="1">
    <location>
        <begin position="30"/>
        <end position="160"/>
    </location>
</feature>
<dbReference type="InterPro" id="IPR025420">
    <property type="entry name" value="DUF4143"/>
</dbReference>
<sequence>MLVYNNRKEVQAMVERKETLDDLISFKDKNLIKVVTGIRRCGKSTMFELFQDYLKEHGIAEEQIITVNLEDGDYREMRTSMRLYEYVDGKLIKDKMNYVFLDEVQQVNNFQEGVDWLYAKKNVDLYITGSNAFLLSGELATLLSGRYVEIKMQPLSFKEYVAAYPDNTNMSALYMNYLQNSSFPGTLELTRKKDIRTYLEGIYNTILLKDIVTRKKISDPSMLQSVVEFVFGNIGNMCSSTKIANSMTSSGRKISVPTVESYLSALADSFIVYKVGRYDIKGKQYLATGSKYYVADIGLRYFLLGTRHTDMGHILENIVYLELLRRGNEVYVGKVGDAEVDFIAINADGETYYQVSQTVMEEQTLKRELSSLDAIKDHNPKYLLTMDYTPVASYNGIKQINVLEWLIKE</sequence>
<protein>
    <recommendedName>
        <fullName evidence="5">AAA+ ATPase domain-containing protein</fullName>
    </recommendedName>
</protein>
<dbReference type="AlphaFoldDB" id="A0A1D3TSX9"/>
<evidence type="ECO:0000313" key="3">
    <source>
        <dbReference type="EMBL" id="SCP97018.1"/>
    </source>
</evidence>
<proteinExistence type="predicted"/>